<proteinExistence type="predicted"/>
<reference evidence="2 3" key="1">
    <citation type="submission" date="2024-02" db="EMBL/GenBank/DDBJ databases">
        <title>Lysinimicrobium sediminis NBRC 112286.</title>
        <authorList>
            <person name="Ichikawa N."/>
            <person name="Katano-Makiyama Y."/>
            <person name="Hidaka K."/>
        </authorList>
    </citation>
    <scope>NUCLEOTIDE SEQUENCE [LARGE SCALE GENOMIC DNA]</scope>
    <source>
        <strain evidence="2 3">NBRC 112286</strain>
    </source>
</reference>
<keyword evidence="1" id="KW-0472">Membrane</keyword>
<comment type="caution">
    <text evidence="2">The sequence shown here is derived from an EMBL/GenBank/DDBJ whole genome shotgun (WGS) entry which is preliminary data.</text>
</comment>
<feature type="transmembrane region" description="Helical" evidence="1">
    <location>
        <begin position="25"/>
        <end position="46"/>
    </location>
</feature>
<dbReference type="RefSeq" id="WP_286214138.1">
    <property type="nucleotide sequence ID" value="NZ_AP027736.1"/>
</dbReference>
<evidence type="ECO:0000313" key="2">
    <source>
        <dbReference type="EMBL" id="GAA5518237.1"/>
    </source>
</evidence>
<accession>A0ABP9WEH6</accession>
<evidence type="ECO:0000313" key="3">
    <source>
        <dbReference type="Proteomes" id="UP001426770"/>
    </source>
</evidence>
<evidence type="ECO:0000256" key="1">
    <source>
        <dbReference type="SAM" id="Phobius"/>
    </source>
</evidence>
<keyword evidence="1" id="KW-1133">Transmembrane helix</keyword>
<name>A0ABP9WEH6_9MICO</name>
<sequence>MGRRHVGRKRHSLDKPWMMRDHAGAPGWAIVLTVVVIALIAAYAFVAPDTASPASLAPTLGGLDPIASGG</sequence>
<keyword evidence="3" id="KW-1185">Reference proteome</keyword>
<dbReference type="EMBL" id="BAABRR010000002">
    <property type="protein sequence ID" value="GAA5518237.1"/>
    <property type="molecule type" value="Genomic_DNA"/>
</dbReference>
<gene>
    <name evidence="2" type="ORF">Lsed01_00659</name>
</gene>
<organism evidence="2 3">
    <name type="scientific">Demequina sediminis</name>
    <dbReference type="NCBI Taxonomy" id="1930058"/>
    <lineage>
        <taxon>Bacteria</taxon>
        <taxon>Bacillati</taxon>
        <taxon>Actinomycetota</taxon>
        <taxon>Actinomycetes</taxon>
        <taxon>Micrococcales</taxon>
        <taxon>Demequinaceae</taxon>
        <taxon>Demequina</taxon>
    </lineage>
</organism>
<keyword evidence="1" id="KW-0812">Transmembrane</keyword>
<protein>
    <submittedName>
        <fullName evidence="2">Uncharacterized protein</fullName>
    </submittedName>
</protein>
<dbReference type="Proteomes" id="UP001426770">
    <property type="component" value="Unassembled WGS sequence"/>
</dbReference>